<name>A0A245ZE12_9SPHN</name>
<accession>A0A245ZE12</accession>
<organism evidence="1 2">
    <name type="scientific">Sphingomonas mucosissima</name>
    <dbReference type="NCBI Taxonomy" id="370959"/>
    <lineage>
        <taxon>Bacteria</taxon>
        <taxon>Pseudomonadati</taxon>
        <taxon>Pseudomonadota</taxon>
        <taxon>Alphaproteobacteria</taxon>
        <taxon>Sphingomonadales</taxon>
        <taxon>Sphingomonadaceae</taxon>
        <taxon>Sphingomonas</taxon>
    </lineage>
</organism>
<keyword evidence="2" id="KW-1185">Reference proteome</keyword>
<dbReference type="RefSeq" id="WP_088335230.1">
    <property type="nucleotide sequence ID" value="NZ_NBBJ01000007.1"/>
</dbReference>
<evidence type="ECO:0000313" key="1">
    <source>
        <dbReference type="EMBL" id="OWK27974.1"/>
    </source>
</evidence>
<gene>
    <name evidence="1" type="ORF">SPMU_32190</name>
</gene>
<evidence type="ECO:0000313" key="2">
    <source>
        <dbReference type="Proteomes" id="UP000197783"/>
    </source>
</evidence>
<comment type="caution">
    <text evidence="1">The sequence shown here is derived from an EMBL/GenBank/DDBJ whole genome shotgun (WGS) entry which is preliminary data.</text>
</comment>
<protein>
    <submittedName>
        <fullName evidence="1">Uncharacterized protein</fullName>
    </submittedName>
</protein>
<reference evidence="1 2" key="1">
    <citation type="submission" date="2017-03" db="EMBL/GenBank/DDBJ databases">
        <title>Genome sequence of Sphingomonas mucosissima DSM 17494.</title>
        <authorList>
            <person name="Poehlein A."/>
            <person name="Wuebbeler J.H."/>
            <person name="Steinbuechel A."/>
            <person name="Daniel R."/>
        </authorList>
    </citation>
    <scope>NUCLEOTIDE SEQUENCE [LARGE SCALE GENOMIC DNA]</scope>
    <source>
        <strain evidence="1 2">DSM 17494</strain>
    </source>
</reference>
<sequence length="105" mass="11464">MAQDEERLVHADFKMVERSGAGENGSLRCIEVILRSAWPLPVDTFVTTELPLLMTKLNLLMAVGATQVSEGQPEQVADPALLTEPVLRTCLNRQVRPSPDHSGIG</sequence>
<dbReference type="Proteomes" id="UP000197783">
    <property type="component" value="Unassembled WGS sequence"/>
</dbReference>
<dbReference type="EMBL" id="NBBJ01000007">
    <property type="protein sequence ID" value="OWK27974.1"/>
    <property type="molecule type" value="Genomic_DNA"/>
</dbReference>
<proteinExistence type="predicted"/>
<dbReference type="AlphaFoldDB" id="A0A245ZE12"/>